<dbReference type="SUPFAM" id="SSF52080">
    <property type="entry name" value="Ribosomal proteins L15p and L18e"/>
    <property type="match status" value="1"/>
</dbReference>
<dbReference type="PANTHER" id="PTHR12934">
    <property type="entry name" value="50S RIBOSOMAL PROTEIN L15"/>
    <property type="match status" value="1"/>
</dbReference>
<evidence type="ECO:0000259" key="6">
    <source>
        <dbReference type="Pfam" id="PF00828"/>
    </source>
</evidence>
<evidence type="ECO:0000313" key="8">
    <source>
        <dbReference type="Proteomes" id="UP001186944"/>
    </source>
</evidence>
<sequence>MTLPRLGFEGGNTPFYLSMPKEEYYKGSHWRREYPPLSLIQLQRMIDTGRVDKDEVIDLTALCNSGLYRLDLNNSKDFGVQLTDEGADIFDAQINIEVQHADEVTIAAIERCGGTITTRYYDPICLHAIVDPMRFFKAGKPIPRCLFPPQDAVGYYTDPKFRGYLADPDEIAKARLELAQKFGYNLPDLSKDPKFEMLKKRKDPRQIFFGLAPGSIVNLVEKCVLKPKGNHPDAKYLVDFYSS</sequence>
<organism evidence="7 8">
    <name type="scientific">Pinctada imbricata</name>
    <name type="common">Atlantic pearl-oyster</name>
    <name type="synonym">Pinctada martensii</name>
    <dbReference type="NCBI Taxonomy" id="66713"/>
    <lineage>
        <taxon>Eukaryota</taxon>
        <taxon>Metazoa</taxon>
        <taxon>Spiralia</taxon>
        <taxon>Lophotrochozoa</taxon>
        <taxon>Mollusca</taxon>
        <taxon>Bivalvia</taxon>
        <taxon>Autobranchia</taxon>
        <taxon>Pteriomorphia</taxon>
        <taxon>Pterioida</taxon>
        <taxon>Pterioidea</taxon>
        <taxon>Pteriidae</taxon>
        <taxon>Pinctada</taxon>
    </lineage>
</organism>
<evidence type="ECO:0000256" key="5">
    <source>
        <dbReference type="ARBA" id="ARBA00035423"/>
    </source>
</evidence>
<comment type="caution">
    <text evidence="7">The sequence shown here is derived from an EMBL/GenBank/DDBJ whole genome shotgun (WGS) entry which is preliminary data.</text>
</comment>
<feature type="domain" description="Large ribosomal subunit protein uL15/eL18" evidence="6">
    <location>
        <begin position="36"/>
        <end position="117"/>
    </location>
</feature>
<evidence type="ECO:0000256" key="1">
    <source>
        <dbReference type="ARBA" id="ARBA00007320"/>
    </source>
</evidence>
<dbReference type="InterPro" id="IPR005749">
    <property type="entry name" value="Ribosomal_uL15_bac-type"/>
</dbReference>
<proteinExistence type="inferred from homology"/>
<reference evidence="7" key="1">
    <citation type="submission" date="2019-08" db="EMBL/GenBank/DDBJ databases">
        <title>The improved chromosome-level genome for the pearl oyster Pinctada fucata martensii using PacBio sequencing and Hi-C.</title>
        <authorList>
            <person name="Zheng Z."/>
        </authorList>
    </citation>
    <scope>NUCLEOTIDE SEQUENCE</scope>
    <source>
        <strain evidence="7">ZZ-2019</strain>
        <tissue evidence="7">Adductor muscle</tissue>
    </source>
</reference>
<keyword evidence="2" id="KW-0689">Ribosomal protein</keyword>
<dbReference type="InterPro" id="IPR036227">
    <property type="entry name" value="Ribosomal_uL15/eL18_sf"/>
</dbReference>
<keyword evidence="8" id="KW-1185">Reference proteome</keyword>
<dbReference type="GO" id="GO:0005762">
    <property type="term" value="C:mitochondrial large ribosomal subunit"/>
    <property type="evidence" value="ECO:0007669"/>
    <property type="project" value="TreeGrafter"/>
</dbReference>
<dbReference type="AlphaFoldDB" id="A0AA88Y7Q2"/>
<dbReference type="PANTHER" id="PTHR12934:SF11">
    <property type="entry name" value="LARGE RIBOSOMAL SUBUNIT PROTEIN UL15M"/>
    <property type="match status" value="1"/>
</dbReference>
<dbReference type="Proteomes" id="UP001186944">
    <property type="component" value="Unassembled WGS sequence"/>
</dbReference>
<dbReference type="GO" id="GO:0006412">
    <property type="term" value="P:translation"/>
    <property type="evidence" value="ECO:0007669"/>
    <property type="project" value="InterPro"/>
</dbReference>
<keyword evidence="3" id="KW-0687">Ribonucleoprotein</keyword>
<dbReference type="Pfam" id="PF00828">
    <property type="entry name" value="Ribosomal_L27A"/>
    <property type="match status" value="1"/>
</dbReference>
<dbReference type="GO" id="GO:0003735">
    <property type="term" value="F:structural constituent of ribosome"/>
    <property type="evidence" value="ECO:0007669"/>
    <property type="project" value="InterPro"/>
</dbReference>
<evidence type="ECO:0000313" key="7">
    <source>
        <dbReference type="EMBL" id="KAK3091006.1"/>
    </source>
</evidence>
<protein>
    <recommendedName>
        <fullName evidence="4">Large ribosomal subunit protein uL15m</fullName>
    </recommendedName>
    <alternativeName>
        <fullName evidence="5">39S ribosomal protein L15, mitochondrial</fullName>
    </alternativeName>
</protein>
<name>A0AA88Y7Q2_PINIB</name>
<dbReference type="EMBL" id="VSWD01000010">
    <property type="protein sequence ID" value="KAK3091006.1"/>
    <property type="molecule type" value="Genomic_DNA"/>
</dbReference>
<evidence type="ECO:0000256" key="4">
    <source>
        <dbReference type="ARBA" id="ARBA00035299"/>
    </source>
</evidence>
<dbReference type="InterPro" id="IPR021131">
    <property type="entry name" value="Ribosomal_uL15/eL18"/>
</dbReference>
<accession>A0AA88Y7Q2</accession>
<evidence type="ECO:0000256" key="2">
    <source>
        <dbReference type="ARBA" id="ARBA00022980"/>
    </source>
</evidence>
<evidence type="ECO:0000256" key="3">
    <source>
        <dbReference type="ARBA" id="ARBA00023274"/>
    </source>
</evidence>
<comment type="similarity">
    <text evidence="1">Belongs to the universal ribosomal protein uL15 family.</text>
</comment>
<gene>
    <name evidence="7" type="ORF">FSP39_016410</name>
</gene>